<gene>
    <name evidence="3" type="ORF">HXO61_09810</name>
</gene>
<evidence type="ECO:0000313" key="3">
    <source>
        <dbReference type="EMBL" id="MBF1658201.1"/>
    </source>
</evidence>
<keyword evidence="2" id="KW-0812">Transmembrane</keyword>
<comment type="caution">
    <text evidence="3">The sequence shown here is derived from an EMBL/GenBank/DDBJ whole genome shotgun (WGS) entry which is preliminary data.</text>
</comment>
<evidence type="ECO:0000256" key="1">
    <source>
        <dbReference type="SAM" id="MobiDB-lite"/>
    </source>
</evidence>
<dbReference type="Proteomes" id="UP000770330">
    <property type="component" value="Unassembled WGS sequence"/>
</dbReference>
<accession>A0A930PR55</accession>
<sequence length="419" mass="44603">RVARFTAPDPLAAPVGAGWGADPFSLVGGNPVSLVDPWGLSPISFEDYEQYRQERIKNKGAIMAARWLQVAAVAVVVASVFWGGPLIAGLVYGAVAGALEGAAGALEKTKNGQIDGWDVLKEAGWGAAKGAVTGVVAKVFTHAQVFAKVPVNGATEWIASKAGSSKFVPSVIQKPAQKAASFISARRDSVSKLSWKTTDPAPWVRMQNIAGKYAPDFAGESLSAGVGAVWDYTRKAETFNAGEAAKVFTWSSISGFAKSGITKGVKVGYSDKVASKTNDSITKIKESYKGKVAPGEKAPLKMKLQEKWDITKEFVPSVTKQTVVNEVTSRGLNATFGWTDKYVQRDALQKSARNQTPVSERRANLMMAKDFTDAILGTPKDLLKSGAGSFKSHKDELKKSTKPTVENTTVAPTETAEGK</sequence>
<feature type="compositionally biased region" description="Polar residues" evidence="1">
    <location>
        <begin position="402"/>
        <end position="412"/>
    </location>
</feature>
<dbReference type="AlphaFoldDB" id="A0A930PR55"/>
<dbReference type="EMBL" id="JABZXO010000045">
    <property type="protein sequence ID" value="MBF1658201.1"/>
    <property type="molecule type" value="Genomic_DNA"/>
</dbReference>
<feature type="non-terminal residue" evidence="3">
    <location>
        <position position="1"/>
    </location>
</feature>
<reference evidence="3" key="1">
    <citation type="submission" date="2020-04" db="EMBL/GenBank/DDBJ databases">
        <title>Deep metagenomics examines the oral microbiome during advanced dental caries in children, revealing novel taxa and co-occurrences with host molecules.</title>
        <authorList>
            <person name="Baker J.L."/>
            <person name="Morton J.T."/>
            <person name="Dinis M."/>
            <person name="Alvarez R."/>
            <person name="Tran N.C."/>
            <person name="Knight R."/>
            <person name="Edlund A."/>
        </authorList>
    </citation>
    <scope>NUCLEOTIDE SEQUENCE</scope>
    <source>
        <strain evidence="3">JCVI_39_bin.18</strain>
    </source>
</reference>
<protein>
    <submittedName>
        <fullName evidence="3">Uncharacterized protein</fullName>
    </submittedName>
</protein>
<proteinExistence type="predicted"/>
<keyword evidence="2" id="KW-0472">Membrane</keyword>
<keyword evidence="2" id="KW-1133">Transmembrane helix</keyword>
<evidence type="ECO:0000313" key="4">
    <source>
        <dbReference type="Proteomes" id="UP000770330"/>
    </source>
</evidence>
<evidence type="ECO:0000256" key="2">
    <source>
        <dbReference type="SAM" id="Phobius"/>
    </source>
</evidence>
<organism evidence="3 4">
    <name type="scientific">Rothia mucilaginosa</name>
    <dbReference type="NCBI Taxonomy" id="43675"/>
    <lineage>
        <taxon>Bacteria</taxon>
        <taxon>Bacillati</taxon>
        <taxon>Actinomycetota</taxon>
        <taxon>Actinomycetes</taxon>
        <taxon>Micrococcales</taxon>
        <taxon>Micrococcaceae</taxon>
        <taxon>Rothia</taxon>
    </lineage>
</organism>
<name>A0A930PR55_9MICC</name>
<feature type="region of interest" description="Disordered" evidence="1">
    <location>
        <begin position="385"/>
        <end position="419"/>
    </location>
</feature>
<feature type="transmembrane region" description="Helical" evidence="2">
    <location>
        <begin position="61"/>
        <end position="81"/>
    </location>
</feature>